<protein>
    <submittedName>
        <fullName evidence="1">DUF1851 domain-containing protein</fullName>
    </submittedName>
</protein>
<dbReference type="KEGG" id="jas:FJQ89_07140"/>
<accession>A0A4Y6RBF8</accession>
<evidence type="ECO:0000313" key="1">
    <source>
        <dbReference type="EMBL" id="QDG70213.1"/>
    </source>
</evidence>
<gene>
    <name evidence="1" type="ORF">FJQ89_07140</name>
</gene>
<sequence length="147" mass="16210">MYRLLLQSTAVSQAMGRWANFVGEFDEVFGYSYLRDVFLRNPSGGQCAVLFTVNPEIVPLGMNSITAFIESFLTHPETKRLILKEEKVVEIETRLGALDNGEIFIPVPFPFMGGDSSVASYKKGNFFTYVELVGGLQDIEPSGAVGT</sequence>
<name>A0A4Y6RBF8_9BURK</name>
<keyword evidence="2" id="KW-1185">Reference proteome</keyword>
<organism evidence="1 2">
    <name type="scientific">Janthinobacterium tructae</name>
    <dbReference type="NCBI Taxonomy" id="2590869"/>
    <lineage>
        <taxon>Bacteria</taxon>
        <taxon>Pseudomonadati</taxon>
        <taxon>Pseudomonadota</taxon>
        <taxon>Betaproteobacteria</taxon>
        <taxon>Burkholderiales</taxon>
        <taxon>Oxalobacteraceae</taxon>
        <taxon>Janthinobacterium</taxon>
    </lineage>
</organism>
<dbReference type="EMBL" id="CP041185">
    <property type="protein sequence ID" value="QDG70213.1"/>
    <property type="molecule type" value="Genomic_DNA"/>
</dbReference>
<reference evidence="1 2" key="1">
    <citation type="submission" date="2019-06" db="EMBL/GenBank/DDBJ databases">
        <title>Complete genome sequence of Janthinobacterium sp. SNU WT3 isolated from diseased rainbow trout.</title>
        <authorList>
            <person name="Oh W.T."/>
            <person name="Park S.C."/>
        </authorList>
    </citation>
    <scope>NUCLEOTIDE SEQUENCE [LARGE SCALE GENOMIC DNA]</scope>
    <source>
        <strain evidence="1 2">SNU WT3</strain>
    </source>
</reference>
<dbReference type="AlphaFoldDB" id="A0A4Y6RBF8"/>
<evidence type="ECO:0000313" key="2">
    <source>
        <dbReference type="Proteomes" id="UP000316665"/>
    </source>
</evidence>
<dbReference type="OrthoDB" id="9016361at2"/>
<dbReference type="Proteomes" id="UP000316665">
    <property type="component" value="Chromosome"/>
</dbReference>
<proteinExistence type="predicted"/>
<dbReference type="RefSeq" id="WP_141169644.1">
    <property type="nucleotide sequence ID" value="NZ_CP041185.1"/>
</dbReference>